<dbReference type="GO" id="GO:0005789">
    <property type="term" value="C:endoplasmic reticulum membrane"/>
    <property type="evidence" value="ECO:0007669"/>
    <property type="project" value="TreeGrafter"/>
</dbReference>
<evidence type="ECO:0000256" key="2">
    <source>
        <dbReference type="ARBA" id="ARBA00022692"/>
    </source>
</evidence>
<dbReference type="Proteomes" id="UP000241769">
    <property type="component" value="Unassembled WGS sequence"/>
</dbReference>
<dbReference type="Pfam" id="PF13639">
    <property type="entry name" value="zf-RING_2"/>
    <property type="match status" value="1"/>
</dbReference>
<keyword evidence="6" id="KW-0862">Zinc</keyword>
<organism evidence="9 10">
    <name type="scientific">Planoprotostelium fungivorum</name>
    <dbReference type="NCBI Taxonomy" id="1890364"/>
    <lineage>
        <taxon>Eukaryota</taxon>
        <taxon>Amoebozoa</taxon>
        <taxon>Evosea</taxon>
        <taxon>Variosea</taxon>
        <taxon>Cavosteliida</taxon>
        <taxon>Cavosteliaceae</taxon>
        <taxon>Planoprotostelium</taxon>
    </lineage>
</organism>
<reference evidence="9 10" key="1">
    <citation type="journal article" date="2018" name="Genome Biol. Evol.">
        <title>Multiple Roots of Fruiting Body Formation in Amoebozoa.</title>
        <authorList>
            <person name="Hillmann F."/>
            <person name="Forbes G."/>
            <person name="Novohradska S."/>
            <person name="Ferling I."/>
            <person name="Riege K."/>
            <person name="Groth M."/>
            <person name="Westermann M."/>
            <person name="Marz M."/>
            <person name="Spaller T."/>
            <person name="Winckler T."/>
            <person name="Schaap P."/>
            <person name="Glockner G."/>
        </authorList>
    </citation>
    <scope>NUCLEOTIDE SEQUENCE [LARGE SCALE GENOMIC DNA]</scope>
    <source>
        <strain evidence="9 10">Jena</strain>
    </source>
</reference>
<dbReference type="PROSITE" id="PS50089">
    <property type="entry name" value="ZF_RING_2"/>
    <property type="match status" value="1"/>
</dbReference>
<dbReference type="AlphaFoldDB" id="A0A2P6NN70"/>
<dbReference type="PANTHER" id="PTHR13407">
    <property type="entry name" value="RNF121 PROTEIN"/>
    <property type="match status" value="1"/>
</dbReference>
<dbReference type="GO" id="GO:0036503">
    <property type="term" value="P:ERAD pathway"/>
    <property type="evidence" value="ECO:0007669"/>
    <property type="project" value="TreeGrafter"/>
</dbReference>
<keyword evidence="6" id="KW-0863">Zinc-finger</keyword>
<accession>A0A2P6NN70</accession>
<keyword evidence="5 7" id="KW-0472">Membrane</keyword>
<evidence type="ECO:0000256" key="3">
    <source>
        <dbReference type="ARBA" id="ARBA00022723"/>
    </source>
</evidence>
<evidence type="ECO:0000313" key="9">
    <source>
        <dbReference type="EMBL" id="PRP85411.1"/>
    </source>
</evidence>
<keyword evidence="4 7" id="KW-1133">Transmembrane helix</keyword>
<comment type="caution">
    <text evidence="9">The sequence shown here is derived from an EMBL/GenBank/DDBJ whole genome shotgun (WGS) entry which is preliminary data.</text>
</comment>
<dbReference type="InterPro" id="IPR001841">
    <property type="entry name" value="Znf_RING"/>
</dbReference>
<dbReference type="InterPro" id="IPR013083">
    <property type="entry name" value="Znf_RING/FYVE/PHD"/>
</dbReference>
<dbReference type="GO" id="GO:0008270">
    <property type="term" value="F:zinc ion binding"/>
    <property type="evidence" value="ECO:0007669"/>
    <property type="project" value="UniProtKB-KW"/>
</dbReference>
<gene>
    <name evidence="9" type="ORF">PROFUN_06957</name>
</gene>
<evidence type="ECO:0000259" key="8">
    <source>
        <dbReference type="PROSITE" id="PS50089"/>
    </source>
</evidence>
<evidence type="ECO:0000256" key="6">
    <source>
        <dbReference type="PROSITE-ProRule" id="PRU00175"/>
    </source>
</evidence>
<dbReference type="PANTHER" id="PTHR13407:SF0">
    <property type="entry name" value="FI05221P"/>
    <property type="match status" value="1"/>
</dbReference>
<dbReference type="GO" id="GO:0000139">
    <property type="term" value="C:Golgi membrane"/>
    <property type="evidence" value="ECO:0007669"/>
    <property type="project" value="TreeGrafter"/>
</dbReference>
<feature type="domain" description="RING-type" evidence="8">
    <location>
        <begin position="163"/>
        <end position="205"/>
    </location>
</feature>
<dbReference type="EMBL" id="MDYQ01000045">
    <property type="protein sequence ID" value="PRP85411.1"/>
    <property type="molecule type" value="Genomic_DNA"/>
</dbReference>
<proteinExistence type="predicted"/>
<dbReference type="InterPro" id="IPR040176">
    <property type="entry name" value="RNF121/RNF175"/>
</dbReference>
<feature type="transmembrane region" description="Helical" evidence="7">
    <location>
        <begin position="233"/>
        <end position="251"/>
    </location>
</feature>
<feature type="transmembrane region" description="Helical" evidence="7">
    <location>
        <begin position="6"/>
        <end position="28"/>
    </location>
</feature>
<dbReference type="OrthoDB" id="446635at2759"/>
<feature type="transmembrane region" description="Helical" evidence="7">
    <location>
        <begin position="119"/>
        <end position="141"/>
    </location>
</feature>
<keyword evidence="3" id="KW-0479">Metal-binding</keyword>
<evidence type="ECO:0000256" key="7">
    <source>
        <dbReference type="SAM" id="Phobius"/>
    </source>
</evidence>
<evidence type="ECO:0000256" key="1">
    <source>
        <dbReference type="ARBA" id="ARBA00004141"/>
    </source>
</evidence>
<name>A0A2P6NN70_9EUKA</name>
<evidence type="ECO:0000256" key="5">
    <source>
        <dbReference type="ARBA" id="ARBA00023136"/>
    </source>
</evidence>
<sequence length="261" mass="30157">MGHEERHGYIVLLFIVVLLVSQGLLIVWKTKSFRTFQSVSLIGLWCFPILYSLYHGYVRFCIVWTIYTSITAYFMFLASRSPMAQSTPKWVYTWFYVVYHISYGSAVLGYFLIMVEVTQLYTGIANTGILMIFYGLYFGVLGTDCAEYTGKGMADKVIPRDTCCICGEMYKEDEITSLSCNHVFHQWCINGWTMIGKKNTCPYCSEKVEIHHRNPWEKTGQLWSQLLDLMRTLIVWNPMILYGLQILIGWLDPADPTQIAT</sequence>
<dbReference type="GO" id="GO:0061630">
    <property type="term" value="F:ubiquitin protein ligase activity"/>
    <property type="evidence" value="ECO:0007669"/>
    <property type="project" value="TreeGrafter"/>
</dbReference>
<evidence type="ECO:0000256" key="4">
    <source>
        <dbReference type="ARBA" id="ARBA00022989"/>
    </source>
</evidence>
<evidence type="ECO:0000313" key="10">
    <source>
        <dbReference type="Proteomes" id="UP000241769"/>
    </source>
</evidence>
<feature type="transmembrane region" description="Helical" evidence="7">
    <location>
        <begin position="57"/>
        <end position="78"/>
    </location>
</feature>
<dbReference type="FunCoup" id="A0A2P6NN70">
    <property type="interactions" value="201"/>
</dbReference>
<feature type="transmembrane region" description="Helical" evidence="7">
    <location>
        <begin position="90"/>
        <end position="113"/>
    </location>
</feature>
<dbReference type="SMART" id="SM00184">
    <property type="entry name" value="RING"/>
    <property type="match status" value="1"/>
</dbReference>
<keyword evidence="2 7" id="KW-0812">Transmembrane</keyword>
<dbReference type="InParanoid" id="A0A2P6NN70"/>
<protein>
    <submittedName>
        <fullName evidence="9">RING finger protein</fullName>
    </submittedName>
</protein>
<comment type="subcellular location">
    <subcellularLocation>
        <location evidence="1">Membrane</location>
        <topology evidence="1">Multi-pass membrane protein</topology>
    </subcellularLocation>
</comment>
<keyword evidence="10" id="KW-1185">Reference proteome</keyword>
<dbReference type="SUPFAM" id="SSF57850">
    <property type="entry name" value="RING/U-box"/>
    <property type="match status" value="1"/>
</dbReference>
<dbReference type="Gene3D" id="3.30.40.10">
    <property type="entry name" value="Zinc/RING finger domain, C3HC4 (zinc finger)"/>
    <property type="match status" value="1"/>
</dbReference>
<feature type="transmembrane region" description="Helical" evidence="7">
    <location>
        <begin position="35"/>
        <end position="51"/>
    </location>
</feature>